<keyword evidence="2" id="KW-0812">Transmembrane</keyword>
<evidence type="ECO:0000313" key="4">
    <source>
        <dbReference type="Proteomes" id="UP001219355"/>
    </source>
</evidence>
<organism evidence="3 4">
    <name type="scientific">Emydomyces testavorans</name>
    <dbReference type="NCBI Taxonomy" id="2070801"/>
    <lineage>
        <taxon>Eukaryota</taxon>
        <taxon>Fungi</taxon>
        <taxon>Dikarya</taxon>
        <taxon>Ascomycota</taxon>
        <taxon>Pezizomycotina</taxon>
        <taxon>Eurotiomycetes</taxon>
        <taxon>Eurotiomycetidae</taxon>
        <taxon>Onygenales</taxon>
        <taxon>Nannizziopsiaceae</taxon>
        <taxon>Emydomyces</taxon>
    </lineage>
</organism>
<reference evidence="3" key="1">
    <citation type="submission" date="2023-03" db="EMBL/GenBank/DDBJ databases">
        <title>Emydomyces testavorans Genome Sequence.</title>
        <authorList>
            <person name="Hoyer L."/>
        </authorList>
    </citation>
    <scope>NUCLEOTIDE SEQUENCE</scope>
    <source>
        <strain evidence="3">16-2883</strain>
    </source>
</reference>
<keyword evidence="2" id="KW-1133">Transmembrane helix</keyword>
<proteinExistence type="predicted"/>
<protein>
    <submittedName>
        <fullName evidence="3">Uncharacterized protein</fullName>
    </submittedName>
</protein>
<keyword evidence="2" id="KW-0472">Membrane</keyword>
<dbReference type="AlphaFoldDB" id="A0AAF0ILA5"/>
<evidence type="ECO:0000313" key="3">
    <source>
        <dbReference type="EMBL" id="WEW61780.1"/>
    </source>
</evidence>
<feature type="region of interest" description="Disordered" evidence="1">
    <location>
        <begin position="87"/>
        <end position="130"/>
    </location>
</feature>
<evidence type="ECO:0000256" key="2">
    <source>
        <dbReference type="SAM" id="Phobius"/>
    </source>
</evidence>
<gene>
    <name evidence="3" type="ORF">PRK78_007276</name>
</gene>
<accession>A0AAF0ILA5</accession>
<keyword evidence="4" id="KW-1185">Reference proteome</keyword>
<evidence type="ECO:0000256" key="1">
    <source>
        <dbReference type="SAM" id="MobiDB-lite"/>
    </source>
</evidence>
<sequence length="130" mass="13551">MFANNTFISLNPQGGMAPIYGIIIIILAVIYFLLRPFAEAGARLMERRWANQPSPATDAGASTAHPITPDSAVPVAPAVAPAGPAPFAPLAPAPPADPPFEPPLVPSGARLRRHRKTRSLGDIDAASPSI</sequence>
<dbReference type="EMBL" id="CP120631">
    <property type="protein sequence ID" value="WEW61780.1"/>
    <property type="molecule type" value="Genomic_DNA"/>
</dbReference>
<feature type="transmembrane region" description="Helical" evidence="2">
    <location>
        <begin position="19"/>
        <end position="38"/>
    </location>
</feature>
<feature type="compositionally biased region" description="Pro residues" evidence="1">
    <location>
        <begin position="87"/>
        <end position="105"/>
    </location>
</feature>
<name>A0AAF0ILA5_9EURO</name>
<feature type="region of interest" description="Disordered" evidence="1">
    <location>
        <begin position="51"/>
        <end position="75"/>
    </location>
</feature>
<dbReference type="Proteomes" id="UP001219355">
    <property type="component" value="Chromosome 5"/>
</dbReference>